<evidence type="ECO:0000313" key="2">
    <source>
        <dbReference type="EMBL" id="CAE8665207.1"/>
    </source>
</evidence>
<comment type="caution">
    <text evidence="2">The sequence shown here is derived from an EMBL/GenBank/DDBJ whole genome shotgun (WGS) entry which is preliminary data.</text>
</comment>
<accession>A0A813J1Z4</accession>
<dbReference type="EMBL" id="CAJNNW010019807">
    <property type="protein sequence ID" value="CAE8665207.1"/>
    <property type="molecule type" value="Genomic_DNA"/>
</dbReference>
<dbReference type="Gene3D" id="3.40.50.720">
    <property type="entry name" value="NAD(P)-binding Rossmann-like Domain"/>
    <property type="match status" value="1"/>
</dbReference>
<dbReference type="PANTHER" id="PTHR48079:SF6">
    <property type="entry name" value="NAD(P)-BINDING DOMAIN-CONTAINING PROTEIN-RELATED"/>
    <property type="match status" value="1"/>
</dbReference>
<dbReference type="InterPro" id="IPR036291">
    <property type="entry name" value="NAD(P)-bd_dom_sf"/>
</dbReference>
<dbReference type="InterPro" id="IPR001509">
    <property type="entry name" value="Epimerase_deHydtase"/>
</dbReference>
<sequence length="213" mass="23272">ADWNDWSTIENGDPYGFAKTQAEKLLQSHAQGKPYSVRVINPGVILGPVFCKAHTKASTVLVRELLFRNPMANYLSSFVDVRDVAKAHVEALERPGAAGKRFLVVSDSPCMCTTDLGPIAEAGCPEYVTQATPKYSSFVFSCLGALSRLPLLGPLVMSEFQRRACQTQVNFSNSLAKEVLGLQFRPLEETVRDSARSMVEGGYVKAKLKQSAP</sequence>
<dbReference type="SUPFAM" id="SSF51735">
    <property type="entry name" value="NAD(P)-binding Rossmann-fold domains"/>
    <property type="match status" value="1"/>
</dbReference>
<dbReference type="GO" id="GO:0005737">
    <property type="term" value="C:cytoplasm"/>
    <property type="evidence" value="ECO:0007669"/>
    <property type="project" value="TreeGrafter"/>
</dbReference>
<evidence type="ECO:0000313" key="3">
    <source>
        <dbReference type="Proteomes" id="UP000626109"/>
    </source>
</evidence>
<feature type="non-terminal residue" evidence="2">
    <location>
        <position position="1"/>
    </location>
</feature>
<organism evidence="2 3">
    <name type="scientific">Polarella glacialis</name>
    <name type="common">Dinoflagellate</name>
    <dbReference type="NCBI Taxonomy" id="89957"/>
    <lineage>
        <taxon>Eukaryota</taxon>
        <taxon>Sar</taxon>
        <taxon>Alveolata</taxon>
        <taxon>Dinophyceae</taxon>
        <taxon>Suessiales</taxon>
        <taxon>Suessiaceae</taxon>
        <taxon>Polarella</taxon>
    </lineage>
</organism>
<protein>
    <recommendedName>
        <fullName evidence="1">NAD-dependent epimerase/dehydratase domain-containing protein</fullName>
    </recommendedName>
</protein>
<gene>
    <name evidence="2" type="ORF">PGLA2088_LOCUS15846</name>
</gene>
<dbReference type="Pfam" id="PF01370">
    <property type="entry name" value="Epimerase"/>
    <property type="match status" value="1"/>
</dbReference>
<dbReference type="GO" id="GO:0004029">
    <property type="term" value="F:aldehyde dehydrogenase (NAD+) activity"/>
    <property type="evidence" value="ECO:0007669"/>
    <property type="project" value="TreeGrafter"/>
</dbReference>
<proteinExistence type="predicted"/>
<dbReference type="AlphaFoldDB" id="A0A813J1Z4"/>
<reference evidence="2" key="1">
    <citation type="submission" date="2021-02" db="EMBL/GenBank/DDBJ databases">
        <authorList>
            <person name="Dougan E. K."/>
            <person name="Rhodes N."/>
            <person name="Thang M."/>
            <person name="Chan C."/>
        </authorList>
    </citation>
    <scope>NUCLEOTIDE SEQUENCE</scope>
</reference>
<dbReference type="PANTHER" id="PTHR48079">
    <property type="entry name" value="PROTEIN YEEZ"/>
    <property type="match status" value="1"/>
</dbReference>
<dbReference type="InterPro" id="IPR051783">
    <property type="entry name" value="NAD(P)-dependent_oxidoreduct"/>
</dbReference>
<dbReference type="Proteomes" id="UP000626109">
    <property type="component" value="Unassembled WGS sequence"/>
</dbReference>
<feature type="domain" description="NAD-dependent epimerase/dehydratase" evidence="1">
    <location>
        <begin position="11"/>
        <end position="99"/>
    </location>
</feature>
<name>A0A813J1Z4_POLGL</name>
<evidence type="ECO:0000259" key="1">
    <source>
        <dbReference type="Pfam" id="PF01370"/>
    </source>
</evidence>